<dbReference type="PANTHER" id="PTHR34701">
    <property type="entry name" value="TRANSCRIPTIONAL REGULATOR MRAZ"/>
    <property type="match status" value="1"/>
</dbReference>
<comment type="similarity">
    <text evidence="7">Belongs to the MraZ family.</text>
</comment>
<evidence type="ECO:0000256" key="4">
    <source>
        <dbReference type="ARBA" id="ARBA00023015"/>
    </source>
</evidence>
<reference evidence="10 11" key="1">
    <citation type="submission" date="2017-12" db="EMBL/GenBank/DDBJ databases">
        <authorList>
            <person name="Hurst M.R.H."/>
        </authorList>
    </citation>
    <scope>NUCLEOTIDE SEQUENCE [LARGE SCALE GENOMIC DNA]</scope>
    <source>
        <strain evidence="10 11">BM15</strain>
    </source>
</reference>
<dbReference type="InterPro" id="IPR003444">
    <property type="entry name" value="MraZ"/>
</dbReference>
<dbReference type="GO" id="GO:0009295">
    <property type="term" value="C:nucleoid"/>
    <property type="evidence" value="ECO:0007669"/>
    <property type="project" value="UniProtKB-SubCell"/>
</dbReference>
<keyword evidence="4 7" id="KW-0805">Transcription regulation</keyword>
<dbReference type="GO" id="GO:0000976">
    <property type="term" value="F:transcription cis-regulatory region binding"/>
    <property type="evidence" value="ECO:0007669"/>
    <property type="project" value="TreeGrafter"/>
</dbReference>
<dbReference type="EMBL" id="CP025408">
    <property type="protein sequence ID" value="AUH34116.1"/>
    <property type="molecule type" value="Genomic_DNA"/>
</dbReference>
<accession>A0A2K9ETF4</accession>
<dbReference type="GO" id="GO:0005737">
    <property type="term" value="C:cytoplasm"/>
    <property type="evidence" value="ECO:0007669"/>
    <property type="project" value="UniProtKB-UniRule"/>
</dbReference>
<comment type="subcellular location">
    <subcellularLocation>
        <location evidence="7">Cytoplasm</location>
        <location evidence="7">Nucleoid</location>
    </subcellularLocation>
</comment>
<dbReference type="SUPFAM" id="SSF89447">
    <property type="entry name" value="AbrB/MazE/MraZ-like"/>
    <property type="match status" value="1"/>
</dbReference>
<keyword evidence="6 7" id="KW-0804">Transcription</keyword>
<dbReference type="GO" id="GO:2000143">
    <property type="term" value="P:negative regulation of DNA-templated transcription initiation"/>
    <property type="evidence" value="ECO:0007669"/>
    <property type="project" value="TreeGrafter"/>
</dbReference>
<keyword evidence="11" id="KW-1185">Reference proteome</keyword>
<evidence type="ECO:0000256" key="1">
    <source>
        <dbReference type="ARBA" id="ARBA00013860"/>
    </source>
</evidence>
<dbReference type="InterPro" id="IPR007159">
    <property type="entry name" value="SpoVT-AbrB_dom"/>
</dbReference>
<dbReference type="GO" id="GO:0003700">
    <property type="term" value="F:DNA-binding transcription factor activity"/>
    <property type="evidence" value="ECO:0007669"/>
    <property type="project" value="UniProtKB-UniRule"/>
</dbReference>
<organism evidence="10 11">
    <name type="scientific">Paracoccus tegillarcae</name>
    <dbReference type="NCBI Taxonomy" id="1529068"/>
    <lineage>
        <taxon>Bacteria</taxon>
        <taxon>Pseudomonadati</taxon>
        <taxon>Pseudomonadota</taxon>
        <taxon>Alphaproteobacteria</taxon>
        <taxon>Rhodobacterales</taxon>
        <taxon>Paracoccaceae</taxon>
        <taxon>Paracoccus</taxon>
    </lineage>
</organism>
<dbReference type="OrthoDB" id="9807753at2"/>
<evidence type="ECO:0000256" key="7">
    <source>
        <dbReference type="HAMAP-Rule" id="MF_01008"/>
    </source>
</evidence>
<feature type="region of interest" description="Disordered" evidence="8">
    <location>
        <begin position="150"/>
        <end position="170"/>
    </location>
</feature>
<feature type="domain" description="SpoVT-AbrB" evidence="9">
    <location>
        <begin position="8"/>
        <end position="63"/>
    </location>
</feature>
<dbReference type="Pfam" id="PF02381">
    <property type="entry name" value="MraZ"/>
    <property type="match status" value="2"/>
</dbReference>
<dbReference type="PROSITE" id="PS51740">
    <property type="entry name" value="SPOVT_ABRB"/>
    <property type="match status" value="2"/>
</dbReference>
<name>A0A2K9ETF4_9RHOB</name>
<dbReference type="KEGG" id="paro:CUV01_12555"/>
<evidence type="ECO:0000256" key="5">
    <source>
        <dbReference type="ARBA" id="ARBA00023125"/>
    </source>
</evidence>
<evidence type="ECO:0000259" key="9">
    <source>
        <dbReference type="PROSITE" id="PS51740"/>
    </source>
</evidence>
<dbReference type="Gene3D" id="3.40.1550.20">
    <property type="entry name" value="Transcriptional regulator MraZ domain"/>
    <property type="match status" value="1"/>
</dbReference>
<evidence type="ECO:0000256" key="2">
    <source>
        <dbReference type="ARBA" id="ARBA00022490"/>
    </source>
</evidence>
<sequence length="170" mass="19449">MARTFRGSEEVKVDAKGRVSIPAKFRRVFEQNDPDWQPGNRPQLVIVYGSRKQNHLRLFTMQAIEEIDRGIARMRRGSPERTVLETMMNGQSEEAEIDGDGRLLLPLKLREKIGLDDRAYFMASGDYLKVWKPEIYDEEEEQLEALIPDFEPGADPLSLLDPEPMEEAGG</sequence>
<dbReference type="InterPro" id="IPR038619">
    <property type="entry name" value="MraZ_sf"/>
</dbReference>
<evidence type="ECO:0000313" key="11">
    <source>
        <dbReference type="Proteomes" id="UP000233742"/>
    </source>
</evidence>
<dbReference type="CDD" id="cd16321">
    <property type="entry name" value="MraZ_C"/>
    <property type="match status" value="1"/>
</dbReference>
<keyword evidence="2 7" id="KW-0963">Cytoplasm</keyword>
<evidence type="ECO:0000313" key="10">
    <source>
        <dbReference type="EMBL" id="AUH34116.1"/>
    </source>
</evidence>
<comment type="subunit">
    <text evidence="7">Forms oligomers.</text>
</comment>
<dbReference type="InterPro" id="IPR037914">
    <property type="entry name" value="SpoVT-AbrB_sf"/>
</dbReference>
<gene>
    <name evidence="7" type="primary">mraZ</name>
    <name evidence="10" type="ORF">CUV01_12555</name>
</gene>
<dbReference type="CDD" id="cd16320">
    <property type="entry name" value="MraZ_N"/>
    <property type="match status" value="1"/>
</dbReference>
<dbReference type="InterPro" id="IPR035644">
    <property type="entry name" value="MraZ_C"/>
</dbReference>
<feature type="domain" description="SpoVT-AbrB" evidence="9">
    <location>
        <begin position="92"/>
        <end position="135"/>
    </location>
</feature>
<keyword evidence="5 7" id="KW-0238">DNA-binding</keyword>
<protein>
    <recommendedName>
        <fullName evidence="1 7">Transcriptional regulator MraZ</fullName>
    </recommendedName>
</protein>
<proteinExistence type="inferred from homology"/>
<dbReference type="RefSeq" id="WP_101460780.1">
    <property type="nucleotide sequence ID" value="NZ_CP025408.1"/>
</dbReference>
<evidence type="ECO:0000256" key="3">
    <source>
        <dbReference type="ARBA" id="ARBA00022737"/>
    </source>
</evidence>
<dbReference type="AlphaFoldDB" id="A0A2K9ETF4"/>
<dbReference type="HAMAP" id="MF_01008">
    <property type="entry name" value="MraZ"/>
    <property type="match status" value="1"/>
</dbReference>
<dbReference type="NCBIfam" id="NF001476">
    <property type="entry name" value="PRK00326.2-2"/>
    <property type="match status" value="1"/>
</dbReference>
<dbReference type="PANTHER" id="PTHR34701:SF1">
    <property type="entry name" value="TRANSCRIPTIONAL REGULATOR MRAZ"/>
    <property type="match status" value="1"/>
</dbReference>
<keyword evidence="3" id="KW-0677">Repeat</keyword>
<dbReference type="Proteomes" id="UP000233742">
    <property type="component" value="Chromosome"/>
</dbReference>
<dbReference type="InterPro" id="IPR020603">
    <property type="entry name" value="MraZ_dom"/>
</dbReference>
<dbReference type="InterPro" id="IPR035642">
    <property type="entry name" value="MraZ_N"/>
</dbReference>
<evidence type="ECO:0000256" key="6">
    <source>
        <dbReference type="ARBA" id="ARBA00023163"/>
    </source>
</evidence>
<evidence type="ECO:0000256" key="8">
    <source>
        <dbReference type="SAM" id="MobiDB-lite"/>
    </source>
</evidence>